<dbReference type="PANTHER" id="PTHR24186:SF50">
    <property type="entry name" value="ANKYRIN REPEAT-CONTAINING PROTEIN ITN1-LIKE ISOFORM X1"/>
    <property type="match status" value="1"/>
</dbReference>
<proteinExistence type="predicted"/>
<dbReference type="SUPFAM" id="SSF48403">
    <property type="entry name" value="Ankyrin repeat"/>
    <property type="match status" value="1"/>
</dbReference>
<dbReference type="Proteomes" id="UP001151287">
    <property type="component" value="Unassembled WGS sequence"/>
</dbReference>
<evidence type="ECO:0000313" key="9">
    <source>
        <dbReference type="Proteomes" id="UP001151287"/>
    </source>
</evidence>
<evidence type="ECO:0000256" key="4">
    <source>
        <dbReference type="ARBA" id="ARBA00022989"/>
    </source>
</evidence>
<dbReference type="OrthoDB" id="10040922at2759"/>
<dbReference type="Pfam" id="PF13962">
    <property type="entry name" value="PGG"/>
    <property type="match status" value="1"/>
</dbReference>
<dbReference type="InterPro" id="IPR002110">
    <property type="entry name" value="Ankyrin_rpt"/>
</dbReference>
<dbReference type="PANTHER" id="PTHR24186">
    <property type="entry name" value="PROTEIN PHOSPHATASE 1 REGULATORY SUBUNIT"/>
    <property type="match status" value="1"/>
</dbReference>
<feature type="domain" description="PGG" evidence="7">
    <location>
        <begin position="182"/>
        <end position="227"/>
    </location>
</feature>
<evidence type="ECO:0000256" key="3">
    <source>
        <dbReference type="ARBA" id="ARBA00022737"/>
    </source>
</evidence>
<dbReference type="InterPro" id="IPR026961">
    <property type="entry name" value="PGG_dom"/>
</dbReference>
<dbReference type="AlphaFoldDB" id="A0A9Q0HX20"/>
<dbReference type="InterPro" id="IPR036770">
    <property type="entry name" value="Ankyrin_rpt-contain_sf"/>
</dbReference>
<comment type="subcellular location">
    <subcellularLocation>
        <location evidence="1">Membrane</location>
        <topology evidence="1">Multi-pass membrane protein</topology>
    </subcellularLocation>
</comment>
<sequence length="233" mass="26088">MAEMLLSEELSNAYVISYHFQTPLHMAIQYGSTSAVKTILRHPPDTAEQLGLDGRCALHIAVNSGMISSLKCLLENIHQEGLINHRDSDGNTALHLAAKQTKRQMSMLLARDKRANPCVLNNDGQTAWSAIEMLSETSDYDLFVWNELKKLEAKKCKKHYVPPPREASMQYEKNNQAANIFNASIQTYAVIAALITTVTFAATFTMPGGYDQQSGYAILRKEAAFKWYTEIQL</sequence>
<organism evidence="8 9">
    <name type="scientific">Rhynchospora breviuscula</name>
    <dbReference type="NCBI Taxonomy" id="2022672"/>
    <lineage>
        <taxon>Eukaryota</taxon>
        <taxon>Viridiplantae</taxon>
        <taxon>Streptophyta</taxon>
        <taxon>Embryophyta</taxon>
        <taxon>Tracheophyta</taxon>
        <taxon>Spermatophyta</taxon>
        <taxon>Magnoliopsida</taxon>
        <taxon>Liliopsida</taxon>
        <taxon>Poales</taxon>
        <taxon>Cyperaceae</taxon>
        <taxon>Cyperoideae</taxon>
        <taxon>Rhynchosporeae</taxon>
        <taxon>Rhynchospora</taxon>
    </lineage>
</organism>
<accession>A0A9Q0HX20</accession>
<dbReference type="GO" id="GO:0005886">
    <property type="term" value="C:plasma membrane"/>
    <property type="evidence" value="ECO:0007669"/>
    <property type="project" value="TreeGrafter"/>
</dbReference>
<protein>
    <recommendedName>
        <fullName evidence="7">PGG domain-containing protein</fullName>
    </recommendedName>
</protein>
<keyword evidence="2" id="KW-0812">Transmembrane</keyword>
<dbReference type="Pfam" id="PF00023">
    <property type="entry name" value="Ank"/>
    <property type="match status" value="1"/>
</dbReference>
<comment type="caution">
    <text evidence="8">The sequence shown here is derived from an EMBL/GenBank/DDBJ whole genome shotgun (WGS) entry which is preliminary data.</text>
</comment>
<dbReference type="EMBL" id="JAMQYH010000001">
    <property type="protein sequence ID" value="KAJ1700828.1"/>
    <property type="molecule type" value="Genomic_DNA"/>
</dbReference>
<evidence type="ECO:0000259" key="7">
    <source>
        <dbReference type="Pfam" id="PF13962"/>
    </source>
</evidence>
<evidence type="ECO:0000256" key="2">
    <source>
        <dbReference type="ARBA" id="ARBA00022692"/>
    </source>
</evidence>
<keyword evidence="3" id="KW-0677">Repeat</keyword>
<dbReference type="SMART" id="SM00248">
    <property type="entry name" value="ANK"/>
    <property type="match status" value="3"/>
</dbReference>
<keyword evidence="5" id="KW-0040">ANK repeat</keyword>
<gene>
    <name evidence="8" type="ORF">LUZ63_000607</name>
</gene>
<evidence type="ECO:0000256" key="6">
    <source>
        <dbReference type="ARBA" id="ARBA00023136"/>
    </source>
</evidence>
<keyword evidence="9" id="KW-1185">Reference proteome</keyword>
<dbReference type="Gene3D" id="1.25.40.20">
    <property type="entry name" value="Ankyrin repeat-containing domain"/>
    <property type="match status" value="1"/>
</dbReference>
<evidence type="ECO:0000256" key="5">
    <source>
        <dbReference type="ARBA" id="ARBA00023043"/>
    </source>
</evidence>
<keyword evidence="6" id="KW-0472">Membrane</keyword>
<dbReference type="Pfam" id="PF12796">
    <property type="entry name" value="Ank_2"/>
    <property type="match status" value="1"/>
</dbReference>
<reference evidence="8" key="1">
    <citation type="journal article" date="2022" name="Cell">
        <title>Repeat-based holocentromeres influence genome architecture and karyotype evolution.</title>
        <authorList>
            <person name="Hofstatter P.G."/>
            <person name="Thangavel G."/>
            <person name="Lux T."/>
            <person name="Neumann P."/>
            <person name="Vondrak T."/>
            <person name="Novak P."/>
            <person name="Zhang M."/>
            <person name="Costa L."/>
            <person name="Castellani M."/>
            <person name="Scott A."/>
            <person name="Toegelov H."/>
            <person name="Fuchs J."/>
            <person name="Mata-Sucre Y."/>
            <person name="Dias Y."/>
            <person name="Vanzela A.L.L."/>
            <person name="Huettel B."/>
            <person name="Almeida C.C.S."/>
            <person name="Simkova H."/>
            <person name="Souza G."/>
            <person name="Pedrosa-Harand A."/>
            <person name="Macas J."/>
            <person name="Mayer K.F.X."/>
            <person name="Houben A."/>
            <person name="Marques A."/>
        </authorList>
    </citation>
    <scope>NUCLEOTIDE SEQUENCE</scope>
    <source>
        <strain evidence="8">RhyBre1mFocal</strain>
    </source>
</reference>
<keyword evidence="4" id="KW-1133">Transmembrane helix</keyword>
<name>A0A9Q0HX20_9POAL</name>
<evidence type="ECO:0000256" key="1">
    <source>
        <dbReference type="ARBA" id="ARBA00004141"/>
    </source>
</evidence>
<evidence type="ECO:0000313" key="8">
    <source>
        <dbReference type="EMBL" id="KAJ1700828.1"/>
    </source>
</evidence>